<comment type="caution">
    <text evidence="6">The sequence shown here is derived from an EMBL/GenBank/DDBJ whole genome shotgun (WGS) entry which is preliminary data.</text>
</comment>
<evidence type="ECO:0000313" key="6">
    <source>
        <dbReference type="EMBL" id="GGQ94868.1"/>
    </source>
</evidence>
<dbReference type="PANTHER" id="PTHR43498">
    <property type="entry name" value="FERREDOXIN:COB-COM HETERODISULFIDE REDUCTASE SUBUNIT A"/>
    <property type="match status" value="1"/>
</dbReference>
<dbReference type="SUPFAM" id="SSF51905">
    <property type="entry name" value="FAD/NAD(P)-binding domain"/>
    <property type="match status" value="1"/>
</dbReference>
<dbReference type="EMBL" id="BMQL01000001">
    <property type="protein sequence ID" value="GGQ94868.1"/>
    <property type="molecule type" value="Genomic_DNA"/>
</dbReference>
<organism evidence="6 7">
    <name type="scientific">Deinococcus ruber</name>
    <dbReference type="NCBI Taxonomy" id="1848197"/>
    <lineage>
        <taxon>Bacteria</taxon>
        <taxon>Thermotogati</taxon>
        <taxon>Deinococcota</taxon>
        <taxon>Deinococci</taxon>
        <taxon>Deinococcales</taxon>
        <taxon>Deinococcaceae</taxon>
        <taxon>Deinococcus</taxon>
    </lineage>
</organism>
<evidence type="ECO:0000256" key="3">
    <source>
        <dbReference type="ARBA" id="ARBA00023002"/>
    </source>
</evidence>
<dbReference type="RefSeq" id="WP_189087786.1">
    <property type="nucleotide sequence ID" value="NZ_BMQL01000001.1"/>
</dbReference>
<dbReference type="GO" id="GO:0046872">
    <property type="term" value="F:metal ion binding"/>
    <property type="evidence" value="ECO:0007669"/>
    <property type="project" value="UniProtKB-KW"/>
</dbReference>
<dbReference type="Proteomes" id="UP000603865">
    <property type="component" value="Unassembled WGS sequence"/>
</dbReference>
<keyword evidence="4" id="KW-0408">Iron</keyword>
<dbReference type="Pfam" id="PF12831">
    <property type="entry name" value="FAD_oxidored"/>
    <property type="match status" value="1"/>
</dbReference>
<evidence type="ECO:0000256" key="5">
    <source>
        <dbReference type="ARBA" id="ARBA00023014"/>
    </source>
</evidence>
<dbReference type="AlphaFoldDB" id="A0A918BX82"/>
<keyword evidence="7" id="KW-1185">Reference proteome</keyword>
<evidence type="ECO:0000256" key="2">
    <source>
        <dbReference type="ARBA" id="ARBA00022723"/>
    </source>
</evidence>
<evidence type="ECO:0000256" key="4">
    <source>
        <dbReference type="ARBA" id="ARBA00023004"/>
    </source>
</evidence>
<keyword evidence="1" id="KW-0004">4Fe-4S</keyword>
<accession>A0A918BX82</accession>
<protein>
    <recommendedName>
        <fullName evidence="8">FAD-dependent oxidoreductase</fullName>
    </recommendedName>
</protein>
<evidence type="ECO:0000256" key="1">
    <source>
        <dbReference type="ARBA" id="ARBA00022485"/>
    </source>
</evidence>
<dbReference type="InterPro" id="IPR036188">
    <property type="entry name" value="FAD/NAD-bd_sf"/>
</dbReference>
<dbReference type="GO" id="GO:0051539">
    <property type="term" value="F:4 iron, 4 sulfur cluster binding"/>
    <property type="evidence" value="ECO:0007669"/>
    <property type="project" value="UniProtKB-KW"/>
</dbReference>
<reference evidence="6" key="2">
    <citation type="submission" date="2020-09" db="EMBL/GenBank/DDBJ databases">
        <authorList>
            <person name="Sun Q."/>
            <person name="Ohkuma M."/>
        </authorList>
    </citation>
    <scope>NUCLEOTIDE SEQUENCE</scope>
    <source>
        <strain evidence="6">JCM 31311</strain>
    </source>
</reference>
<proteinExistence type="predicted"/>
<dbReference type="GO" id="GO:0016491">
    <property type="term" value="F:oxidoreductase activity"/>
    <property type="evidence" value="ECO:0007669"/>
    <property type="project" value="UniProtKB-KW"/>
</dbReference>
<evidence type="ECO:0000313" key="7">
    <source>
        <dbReference type="Proteomes" id="UP000603865"/>
    </source>
</evidence>
<dbReference type="InterPro" id="IPR039650">
    <property type="entry name" value="HdrA-like"/>
</dbReference>
<dbReference type="PANTHER" id="PTHR43498:SF1">
    <property type="entry name" value="COB--COM HETERODISULFIDE REDUCTASE IRON-SULFUR SUBUNIT A"/>
    <property type="match status" value="1"/>
</dbReference>
<dbReference type="Gene3D" id="3.40.50.720">
    <property type="entry name" value="NAD(P)-binding Rossmann-like Domain"/>
    <property type="match status" value="1"/>
</dbReference>
<evidence type="ECO:0008006" key="8">
    <source>
        <dbReference type="Google" id="ProtNLM"/>
    </source>
</evidence>
<keyword evidence="3" id="KW-0560">Oxidoreductase</keyword>
<keyword evidence="2" id="KW-0479">Metal-binding</keyword>
<reference evidence="6" key="1">
    <citation type="journal article" date="2014" name="Int. J. Syst. Evol. Microbiol.">
        <title>Complete genome sequence of Corynebacterium casei LMG S-19264T (=DSM 44701T), isolated from a smear-ripened cheese.</title>
        <authorList>
            <consortium name="US DOE Joint Genome Institute (JGI-PGF)"/>
            <person name="Walter F."/>
            <person name="Albersmeier A."/>
            <person name="Kalinowski J."/>
            <person name="Ruckert C."/>
        </authorList>
    </citation>
    <scope>NUCLEOTIDE SEQUENCE</scope>
    <source>
        <strain evidence="6">JCM 31311</strain>
    </source>
</reference>
<keyword evidence="5" id="KW-0411">Iron-sulfur</keyword>
<sequence>MRARLSALFRTRRVTGPGWPFPLAWPLLIAATLLSMALLSAPSSNDLLIYGGTPQGVMAAVTAAQQGQRVILIEGGSHLGGVLTRGWLTTLDLSSGPDDQPLSRGLFLRLYRQLHHDNSFDVEAAQRFFNAVVRLPNLRVLTSAPLLHVSAHAGRLGCPTFSVGHAPRTICAARYIDASDSADLAAQAGASFTLGRSDTGLGQEQMAAGLIFRVRGVNWAALETALAQDQGLMPAPGSSLRGRSLVGLTRLASGYVPSDPQRFHLRGFNGARQDDGSLMINALLVLGVDGTSPASVQRARQEGDAEAQRVTAYLKRALPQVFGHAQYGGAAPELYIRESRHLTGEYRFQADDAFYGHRFSDSVAVGGYPLDGQLYRAGEPSYLIGHPAPYDVPFRSLIPLGMRNLLVVSQAASFGSVAAFSTRVVPLQMTLGEAAGMASALSVQTHSDFQALWRSPLLMSLLRLGLYTRGDVVEAPALPQARVCQDALSPQFAVAKRLLRRGLMSAPYYFQGCLHLAAPETGLAFVSDLQHGLLPGALRTRQPALDWLRALYTAEPSTPLQRSDAQNILSLLHLPALPPGDNQPLTRAEAARLRYELLTLNSEQRREAGAPY</sequence>
<gene>
    <name evidence="6" type="ORF">GCM10008957_03890</name>
</gene>
<name>A0A918BX82_9DEIO</name>